<name>A0ACB9YI72_9PEZI</name>
<reference evidence="1 2" key="1">
    <citation type="journal article" date="2022" name="New Phytol.">
        <title>Ecological generalism drives hyperdiversity of secondary metabolite gene clusters in xylarialean endophytes.</title>
        <authorList>
            <person name="Franco M.E.E."/>
            <person name="Wisecaver J.H."/>
            <person name="Arnold A.E."/>
            <person name="Ju Y.M."/>
            <person name="Slot J.C."/>
            <person name="Ahrendt S."/>
            <person name="Moore L.P."/>
            <person name="Eastman K.E."/>
            <person name="Scott K."/>
            <person name="Konkel Z."/>
            <person name="Mondo S.J."/>
            <person name="Kuo A."/>
            <person name="Hayes R.D."/>
            <person name="Haridas S."/>
            <person name="Andreopoulos B."/>
            <person name="Riley R."/>
            <person name="LaButti K."/>
            <person name="Pangilinan J."/>
            <person name="Lipzen A."/>
            <person name="Amirebrahimi M."/>
            <person name="Yan J."/>
            <person name="Adam C."/>
            <person name="Keymanesh K."/>
            <person name="Ng V."/>
            <person name="Louie K."/>
            <person name="Northen T."/>
            <person name="Drula E."/>
            <person name="Henrissat B."/>
            <person name="Hsieh H.M."/>
            <person name="Youens-Clark K."/>
            <person name="Lutzoni F."/>
            <person name="Miadlikowska J."/>
            <person name="Eastwood D.C."/>
            <person name="Hamelin R.C."/>
            <person name="Grigoriev I.V."/>
            <person name="U'Ren J.M."/>
        </authorList>
    </citation>
    <scope>NUCLEOTIDE SEQUENCE [LARGE SCALE GENOMIC DNA]</scope>
    <source>
        <strain evidence="1 2">CBS 119005</strain>
    </source>
</reference>
<sequence>MMSEQETQEDGCFLISFERKYYHCGNTFIKRSLRPREFRTGYRGLHIPRVNKERLKNEAASLRYIRQHTNIPVPAVYCDFEDDEAYYLITEYVEGVGMSELQDKQKEVVRLELEDHLATLRGLTSNQIGGPTGIVIPPYRVMRRTEEDKWILRVSVTNDYVFCHNDLSQQNVIVDPTTLKIKAIIDWEYAGFYPPFFEWPIYNRLGPSSAMEGEADDSSELLSFLNSQVKVSRYLLPSWNQL</sequence>
<evidence type="ECO:0000313" key="2">
    <source>
        <dbReference type="Proteomes" id="UP001497700"/>
    </source>
</evidence>
<accession>A0ACB9YI72</accession>
<proteinExistence type="predicted"/>
<gene>
    <name evidence="1" type="ORF">F4820DRAFT_467819</name>
</gene>
<comment type="caution">
    <text evidence="1">The sequence shown here is derived from an EMBL/GenBank/DDBJ whole genome shotgun (WGS) entry which is preliminary data.</text>
</comment>
<dbReference type="Proteomes" id="UP001497700">
    <property type="component" value="Unassembled WGS sequence"/>
</dbReference>
<organism evidence="1 2">
    <name type="scientific">Hypoxylon rubiginosum</name>
    <dbReference type="NCBI Taxonomy" id="110542"/>
    <lineage>
        <taxon>Eukaryota</taxon>
        <taxon>Fungi</taxon>
        <taxon>Dikarya</taxon>
        <taxon>Ascomycota</taxon>
        <taxon>Pezizomycotina</taxon>
        <taxon>Sordariomycetes</taxon>
        <taxon>Xylariomycetidae</taxon>
        <taxon>Xylariales</taxon>
        <taxon>Hypoxylaceae</taxon>
        <taxon>Hypoxylon</taxon>
    </lineage>
</organism>
<keyword evidence="2" id="KW-1185">Reference proteome</keyword>
<dbReference type="EMBL" id="MU393686">
    <property type="protein sequence ID" value="KAI4858806.1"/>
    <property type="molecule type" value="Genomic_DNA"/>
</dbReference>
<evidence type="ECO:0000313" key="1">
    <source>
        <dbReference type="EMBL" id="KAI4858806.1"/>
    </source>
</evidence>
<protein>
    <submittedName>
        <fullName evidence="1">Kinase-like domain-containing protein</fullName>
    </submittedName>
</protein>